<dbReference type="AlphaFoldDB" id="A0A1M5SCA1"/>
<dbReference type="Proteomes" id="UP000184447">
    <property type="component" value="Unassembled WGS sequence"/>
</dbReference>
<proteinExistence type="predicted"/>
<dbReference type="RefSeq" id="WP_073337197.1">
    <property type="nucleotide sequence ID" value="NZ_FQXM01000004.1"/>
</dbReference>
<protein>
    <submittedName>
        <fullName evidence="1">Uncharacterized protein</fullName>
    </submittedName>
</protein>
<dbReference type="EMBL" id="FQXM01000004">
    <property type="protein sequence ID" value="SHH36091.1"/>
    <property type="molecule type" value="Genomic_DNA"/>
</dbReference>
<dbReference type="OrthoDB" id="1916977at2"/>
<name>A0A1M5SCA1_9CLOT</name>
<keyword evidence="2" id="KW-1185">Reference proteome</keyword>
<gene>
    <name evidence="1" type="ORF">SAMN02745207_00861</name>
</gene>
<evidence type="ECO:0000313" key="2">
    <source>
        <dbReference type="Proteomes" id="UP000184447"/>
    </source>
</evidence>
<organism evidence="1 2">
    <name type="scientific">Clostridium grantii DSM 8605</name>
    <dbReference type="NCBI Taxonomy" id="1121316"/>
    <lineage>
        <taxon>Bacteria</taxon>
        <taxon>Bacillati</taxon>
        <taxon>Bacillota</taxon>
        <taxon>Clostridia</taxon>
        <taxon>Eubacteriales</taxon>
        <taxon>Clostridiaceae</taxon>
        <taxon>Clostridium</taxon>
    </lineage>
</organism>
<sequence length="115" mass="13433">MRNIVTADLFTIAKIVKKMNVKQQLKQILFSNVEDIKGKTDNEIILAKKEAQFEIIMMIIENIDNAEQDLYAFLAKITEQKAKDIQNMEIDKFIELMQELFESESFNKVFTVALR</sequence>
<reference evidence="1 2" key="1">
    <citation type="submission" date="2016-11" db="EMBL/GenBank/DDBJ databases">
        <authorList>
            <person name="Jaros S."/>
            <person name="Januszkiewicz K."/>
            <person name="Wedrychowicz H."/>
        </authorList>
    </citation>
    <scope>NUCLEOTIDE SEQUENCE [LARGE SCALE GENOMIC DNA]</scope>
    <source>
        <strain evidence="1 2">DSM 8605</strain>
    </source>
</reference>
<evidence type="ECO:0000313" key="1">
    <source>
        <dbReference type="EMBL" id="SHH36091.1"/>
    </source>
</evidence>
<accession>A0A1M5SCA1</accession>
<dbReference type="STRING" id="1121316.SAMN02745207_00861"/>